<dbReference type="PANTHER" id="PTHR44846:SF1">
    <property type="entry name" value="MANNOSYL-D-GLYCERATE TRANSPORT_METABOLISM SYSTEM REPRESSOR MNGR-RELATED"/>
    <property type="match status" value="1"/>
</dbReference>
<dbReference type="Gene3D" id="1.10.10.10">
    <property type="entry name" value="Winged helix-like DNA-binding domain superfamily/Winged helix DNA-binding domain"/>
    <property type="match status" value="1"/>
</dbReference>
<name>A0AAU8DQB4_9ACTN</name>
<accession>A0AAU8DQB4</accession>
<dbReference type="PRINTS" id="PR00035">
    <property type="entry name" value="HTHGNTR"/>
</dbReference>
<evidence type="ECO:0000313" key="5">
    <source>
        <dbReference type="EMBL" id="XCG63067.1"/>
    </source>
</evidence>
<dbReference type="Gene3D" id="3.40.1410.10">
    <property type="entry name" value="Chorismate lyase-like"/>
    <property type="match status" value="1"/>
</dbReference>
<dbReference type="RefSeq" id="WP_353648682.1">
    <property type="nucleotide sequence ID" value="NZ_CP159218.1"/>
</dbReference>
<dbReference type="SMART" id="SM00866">
    <property type="entry name" value="UTRA"/>
    <property type="match status" value="1"/>
</dbReference>
<evidence type="ECO:0000259" key="4">
    <source>
        <dbReference type="PROSITE" id="PS50949"/>
    </source>
</evidence>
<dbReference type="InterPro" id="IPR036390">
    <property type="entry name" value="WH_DNA-bd_sf"/>
</dbReference>
<dbReference type="SUPFAM" id="SSF46785">
    <property type="entry name" value="Winged helix' DNA-binding domain"/>
    <property type="match status" value="1"/>
</dbReference>
<dbReference type="GO" id="GO:0003677">
    <property type="term" value="F:DNA binding"/>
    <property type="evidence" value="ECO:0007669"/>
    <property type="project" value="UniProtKB-KW"/>
</dbReference>
<protein>
    <submittedName>
        <fullName evidence="5">GntR family transcriptional regulator</fullName>
    </submittedName>
</protein>
<dbReference type="PANTHER" id="PTHR44846">
    <property type="entry name" value="MANNOSYL-D-GLYCERATE TRANSPORT/METABOLISM SYSTEM REPRESSOR MNGR-RELATED"/>
    <property type="match status" value="1"/>
</dbReference>
<dbReference type="PROSITE" id="PS50949">
    <property type="entry name" value="HTH_GNTR"/>
    <property type="match status" value="1"/>
</dbReference>
<evidence type="ECO:0000256" key="1">
    <source>
        <dbReference type="ARBA" id="ARBA00023015"/>
    </source>
</evidence>
<dbReference type="EMBL" id="CP159218">
    <property type="protein sequence ID" value="XCG63067.1"/>
    <property type="molecule type" value="Genomic_DNA"/>
</dbReference>
<dbReference type="AlphaFoldDB" id="A0AAU8DQB4"/>
<sequence length="275" mass="29954">MTVPVSSPALRDAGSAGPTVEIDRGSIAPLYLQLKDVLLTQIRSGSIKPGEQLPGEHVLCTMHGVSRTVVRQALSDLELESVVERRKGKGTFVAHRRVAQSLVQHLGGLHDDIKAMGRTLRSDVRRQTIELADPQIADRLRVAVRTPVVVLERLRLVDGEPWVYATSHVPVALAPDLVTLDMSEQSLYEVLHHRYGLSLASSDRSVEAVQAGSELAAALGIDESDPILKLTSVSYDADGVPAETFVAHHRGDRSRFEVHLTRTDDAAVSTPMYLV</sequence>
<dbReference type="InterPro" id="IPR050679">
    <property type="entry name" value="Bact_HTH_transcr_reg"/>
</dbReference>
<dbReference type="GO" id="GO:0045892">
    <property type="term" value="P:negative regulation of DNA-templated transcription"/>
    <property type="evidence" value="ECO:0007669"/>
    <property type="project" value="TreeGrafter"/>
</dbReference>
<reference evidence="5" key="1">
    <citation type="submission" date="2024-05" db="EMBL/GenBank/DDBJ databases">
        <authorList>
            <person name="Cai S.Y."/>
            <person name="Jin L.M."/>
            <person name="Li H.R."/>
        </authorList>
    </citation>
    <scope>NUCLEOTIDE SEQUENCE</scope>
    <source>
        <strain evidence="5">A5-74</strain>
    </source>
</reference>
<keyword evidence="3" id="KW-0804">Transcription</keyword>
<dbReference type="InterPro" id="IPR000524">
    <property type="entry name" value="Tscrpt_reg_HTH_GntR"/>
</dbReference>
<gene>
    <name evidence="5" type="ORF">ABLG96_17925</name>
</gene>
<dbReference type="GO" id="GO:0003700">
    <property type="term" value="F:DNA-binding transcription factor activity"/>
    <property type="evidence" value="ECO:0007669"/>
    <property type="project" value="InterPro"/>
</dbReference>
<feature type="domain" description="HTH gntR-type" evidence="4">
    <location>
        <begin position="28"/>
        <end position="96"/>
    </location>
</feature>
<dbReference type="InterPro" id="IPR028978">
    <property type="entry name" value="Chorismate_lyase_/UTRA_dom_sf"/>
</dbReference>
<keyword evidence="2" id="KW-0238">DNA-binding</keyword>
<dbReference type="SMART" id="SM00345">
    <property type="entry name" value="HTH_GNTR"/>
    <property type="match status" value="1"/>
</dbReference>
<evidence type="ECO:0000256" key="3">
    <source>
        <dbReference type="ARBA" id="ARBA00023163"/>
    </source>
</evidence>
<evidence type="ECO:0000256" key="2">
    <source>
        <dbReference type="ARBA" id="ARBA00023125"/>
    </source>
</evidence>
<dbReference type="CDD" id="cd07377">
    <property type="entry name" value="WHTH_GntR"/>
    <property type="match status" value="1"/>
</dbReference>
<dbReference type="InterPro" id="IPR011663">
    <property type="entry name" value="UTRA"/>
</dbReference>
<organism evidence="5">
    <name type="scientific">Nakamurella sp. A5-74</name>
    <dbReference type="NCBI Taxonomy" id="3158264"/>
    <lineage>
        <taxon>Bacteria</taxon>
        <taxon>Bacillati</taxon>
        <taxon>Actinomycetota</taxon>
        <taxon>Actinomycetes</taxon>
        <taxon>Nakamurellales</taxon>
        <taxon>Nakamurellaceae</taxon>
        <taxon>Nakamurella</taxon>
    </lineage>
</organism>
<dbReference type="Pfam" id="PF07702">
    <property type="entry name" value="UTRA"/>
    <property type="match status" value="1"/>
</dbReference>
<dbReference type="InterPro" id="IPR036388">
    <property type="entry name" value="WH-like_DNA-bd_sf"/>
</dbReference>
<keyword evidence="1" id="KW-0805">Transcription regulation</keyword>
<dbReference type="SUPFAM" id="SSF64288">
    <property type="entry name" value="Chorismate lyase-like"/>
    <property type="match status" value="1"/>
</dbReference>
<dbReference type="Pfam" id="PF00392">
    <property type="entry name" value="GntR"/>
    <property type="match status" value="1"/>
</dbReference>
<proteinExistence type="predicted"/>